<keyword evidence="3" id="KW-1185">Reference proteome</keyword>
<protein>
    <recommendedName>
        <fullName evidence="1">HTH cro/C1-type domain-containing protein</fullName>
    </recommendedName>
</protein>
<comment type="caution">
    <text evidence="2">The sequence shown here is derived from an EMBL/GenBank/DDBJ whole genome shotgun (WGS) entry which is preliminary data.</text>
</comment>
<dbReference type="InterPro" id="IPR010982">
    <property type="entry name" value="Lambda_DNA-bd_dom_sf"/>
</dbReference>
<dbReference type="SUPFAM" id="SSF47413">
    <property type="entry name" value="lambda repressor-like DNA-binding domains"/>
    <property type="match status" value="1"/>
</dbReference>
<dbReference type="PROSITE" id="PS50943">
    <property type="entry name" value="HTH_CROC1"/>
    <property type="match status" value="1"/>
</dbReference>
<evidence type="ECO:0000259" key="1">
    <source>
        <dbReference type="PROSITE" id="PS50943"/>
    </source>
</evidence>
<dbReference type="InterPro" id="IPR001387">
    <property type="entry name" value="Cro/C1-type_HTH"/>
</dbReference>
<name>C8NEK7_9LACT</name>
<proteinExistence type="predicted"/>
<dbReference type="Pfam" id="PF01381">
    <property type="entry name" value="HTH_3"/>
    <property type="match status" value="1"/>
</dbReference>
<dbReference type="STRING" id="638301.HMPREF0444_0352"/>
<dbReference type="EMBL" id="ACKZ01000008">
    <property type="protein sequence ID" value="EEW38108.1"/>
    <property type="molecule type" value="Genomic_DNA"/>
</dbReference>
<reference evidence="2 3" key="1">
    <citation type="submission" date="2009-08" db="EMBL/GenBank/DDBJ databases">
        <authorList>
            <person name="Muzny D."/>
            <person name="Qin X."/>
            <person name="Deng J."/>
            <person name="Jiang H."/>
            <person name="Liu Y."/>
            <person name="Qu J."/>
            <person name="Song X.-Z."/>
            <person name="Zhang L."/>
            <person name="Thornton R."/>
            <person name="Coyle M."/>
            <person name="Francisco L."/>
            <person name="Jackson L."/>
            <person name="Javaid M."/>
            <person name="Korchina V."/>
            <person name="Kovar C."/>
            <person name="Mata R."/>
            <person name="Mathew T."/>
            <person name="Ngo R."/>
            <person name="Nguyen L."/>
            <person name="Nguyen N."/>
            <person name="Okwuonu G."/>
            <person name="Ongeri F."/>
            <person name="Pham C."/>
            <person name="Simmons D."/>
            <person name="Wilczek-Boney K."/>
            <person name="Hale W."/>
            <person name="Jakkamsetti A."/>
            <person name="Pham P."/>
            <person name="Ruth R."/>
            <person name="San Lucas F."/>
            <person name="Warren J."/>
            <person name="Zhang J."/>
            <person name="Zhao Z."/>
            <person name="Zhou C."/>
            <person name="Zhu D."/>
            <person name="Lee S."/>
            <person name="Bess C."/>
            <person name="Blankenburg K."/>
            <person name="Forbes L."/>
            <person name="Fu Q."/>
            <person name="Gubbala S."/>
            <person name="Hirani K."/>
            <person name="Jayaseelan J.C."/>
            <person name="Lara F."/>
            <person name="Munidasa M."/>
            <person name="Palculict T."/>
            <person name="Patil S."/>
            <person name="Pu L.-L."/>
            <person name="Saada N."/>
            <person name="Tang L."/>
            <person name="Weissenberger G."/>
            <person name="Zhu Y."/>
            <person name="Hemphill L."/>
            <person name="Shang Y."/>
            <person name="Youmans B."/>
            <person name="Ayvaz T."/>
            <person name="Ross M."/>
            <person name="Santibanez J."/>
            <person name="Aqrawi P."/>
            <person name="Gross S."/>
            <person name="Joshi V."/>
            <person name="Fowler G."/>
            <person name="Nazareth L."/>
            <person name="Reid J."/>
            <person name="Worley K."/>
            <person name="Petrosino J."/>
            <person name="Highlander S."/>
            <person name="Gibbs R."/>
        </authorList>
    </citation>
    <scope>NUCLEOTIDE SEQUENCE [LARGE SCALE GENOMIC DNA]</scope>
    <source>
        <strain evidence="2 3">ATCC 49175</strain>
    </source>
</reference>
<dbReference type="HOGENOM" id="CLU_2935033_0_0_9"/>
<organism evidence="2 3">
    <name type="scientific">Granulicatella adiacens ATCC 49175</name>
    <dbReference type="NCBI Taxonomy" id="638301"/>
    <lineage>
        <taxon>Bacteria</taxon>
        <taxon>Bacillati</taxon>
        <taxon>Bacillota</taxon>
        <taxon>Bacilli</taxon>
        <taxon>Lactobacillales</taxon>
        <taxon>Carnobacteriaceae</taxon>
        <taxon>Granulicatella</taxon>
    </lineage>
</organism>
<dbReference type="GO" id="GO:0003677">
    <property type="term" value="F:DNA binding"/>
    <property type="evidence" value="ECO:0007669"/>
    <property type="project" value="InterPro"/>
</dbReference>
<accession>C8NEK7</accession>
<gene>
    <name evidence="2" type="ORF">HMPREF0444_0352</name>
</gene>
<dbReference type="Gene3D" id="1.10.260.40">
    <property type="entry name" value="lambda repressor-like DNA-binding domains"/>
    <property type="match status" value="1"/>
</dbReference>
<feature type="domain" description="HTH cro/C1-type" evidence="1">
    <location>
        <begin position="3"/>
        <end position="47"/>
    </location>
</feature>
<dbReference type="Proteomes" id="UP000005926">
    <property type="component" value="Unassembled WGS sequence"/>
</dbReference>
<evidence type="ECO:0000313" key="2">
    <source>
        <dbReference type="EMBL" id="EEW38108.1"/>
    </source>
</evidence>
<sequence>MQLVELRLETGLSQRKYAKANELMQNKVSNLEKGRSNPRLSTIIEMAAKNGYKVELKYTK</sequence>
<evidence type="ECO:0000313" key="3">
    <source>
        <dbReference type="Proteomes" id="UP000005926"/>
    </source>
</evidence>
<dbReference type="AlphaFoldDB" id="C8NEK7"/>
<dbReference type="CDD" id="cd00093">
    <property type="entry name" value="HTH_XRE"/>
    <property type="match status" value="1"/>
</dbReference>